<keyword evidence="6 13" id="KW-0812">Transmembrane</keyword>
<dbReference type="GO" id="GO:0046872">
    <property type="term" value="F:metal ion binding"/>
    <property type="evidence" value="ECO:0007669"/>
    <property type="project" value="UniProtKB-KW"/>
</dbReference>
<dbReference type="GO" id="GO:0005886">
    <property type="term" value="C:plasma membrane"/>
    <property type="evidence" value="ECO:0007669"/>
    <property type="project" value="UniProtKB-SubCell"/>
</dbReference>
<proteinExistence type="inferred from homology"/>
<evidence type="ECO:0000256" key="12">
    <source>
        <dbReference type="ARBA" id="ARBA00023136"/>
    </source>
</evidence>
<protein>
    <submittedName>
        <fullName evidence="15">FIG004556: membrane metalloprotease</fullName>
    </submittedName>
</protein>
<dbReference type="EMBL" id="CACVAW010000048">
    <property type="protein sequence ID" value="CAA6812324.1"/>
    <property type="molecule type" value="Genomic_DNA"/>
</dbReference>
<feature type="transmembrane region" description="Helical" evidence="13">
    <location>
        <begin position="137"/>
        <end position="158"/>
    </location>
</feature>
<evidence type="ECO:0000256" key="4">
    <source>
        <dbReference type="ARBA" id="ARBA00022475"/>
    </source>
</evidence>
<keyword evidence="9" id="KW-0862">Zinc</keyword>
<evidence type="ECO:0000256" key="8">
    <source>
        <dbReference type="ARBA" id="ARBA00022801"/>
    </source>
</evidence>
<dbReference type="GO" id="GO:0008237">
    <property type="term" value="F:metallopeptidase activity"/>
    <property type="evidence" value="ECO:0007669"/>
    <property type="project" value="UniProtKB-KW"/>
</dbReference>
<evidence type="ECO:0000256" key="2">
    <source>
        <dbReference type="ARBA" id="ARBA00004651"/>
    </source>
</evidence>
<organism evidence="15">
    <name type="scientific">uncultured Campylobacterales bacterium</name>
    <dbReference type="NCBI Taxonomy" id="352960"/>
    <lineage>
        <taxon>Bacteria</taxon>
        <taxon>Pseudomonadati</taxon>
        <taxon>Campylobacterota</taxon>
        <taxon>Epsilonproteobacteria</taxon>
        <taxon>Campylobacterales</taxon>
        <taxon>environmental samples</taxon>
    </lineage>
</organism>
<dbReference type="Pfam" id="PF02163">
    <property type="entry name" value="Peptidase_M50"/>
    <property type="match status" value="1"/>
</dbReference>
<feature type="transmembrane region" description="Helical" evidence="13">
    <location>
        <begin position="6"/>
        <end position="25"/>
    </location>
</feature>
<evidence type="ECO:0000313" key="15">
    <source>
        <dbReference type="EMBL" id="CAA6812324.1"/>
    </source>
</evidence>
<dbReference type="PANTHER" id="PTHR35864:SF1">
    <property type="entry name" value="ZINC METALLOPROTEASE YWHC-RELATED"/>
    <property type="match status" value="1"/>
</dbReference>
<keyword evidence="7" id="KW-0479">Metal-binding</keyword>
<keyword evidence="12 13" id="KW-0472">Membrane</keyword>
<evidence type="ECO:0000256" key="6">
    <source>
        <dbReference type="ARBA" id="ARBA00022692"/>
    </source>
</evidence>
<feature type="transmembrane region" description="Helical" evidence="13">
    <location>
        <begin position="99"/>
        <end position="125"/>
    </location>
</feature>
<evidence type="ECO:0000256" key="3">
    <source>
        <dbReference type="ARBA" id="ARBA00007931"/>
    </source>
</evidence>
<keyword evidence="5 15" id="KW-0645">Protease</keyword>
<dbReference type="CDD" id="cd06158">
    <property type="entry name" value="S2P-M50_like_1"/>
    <property type="match status" value="1"/>
</dbReference>
<evidence type="ECO:0000259" key="14">
    <source>
        <dbReference type="Pfam" id="PF02163"/>
    </source>
</evidence>
<evidence type="ECO:0000256" key="5">
    <source>
        <dbReference type="ARBA" id="ARBA00022670"/>
    </source>
</evidence>
<dbReference type="PANTHER" id="PTHR35864">
    <property type="entry name" value="ZINC METALLOPROTEASE MJ0611-RELATED"/>
    <property type="match status" value="1"/>
</dbReference>
<evidence type="ECO:0000256" key="11">
    <source>
        <dbReference type="ARBA" id="ARBA00023049"/>
    </source>
</evidence>
<keyword evidence="10 13" id="KW-1133">Transmembrane helix</keyword>
<feature type="transmembrane region" description="Helical" evidence="13">
    <location>
        <begin position="191"/>
        <end position="222"/>
    </location>
</feature>
<keyword evidence="11 15" id="KW-0482">Metalloprotease</keyword>
<evidence type="ECO:0000256" key="7">
    <source>
        <dbReference type="ARBA" id="ARBA00022723"/>
    </source>
</evidence>
<evidence type="ECO:0000256" key="13">
    <source>
        <dbReference type="SAM" id="Phobius"/>
    </source>
</evidence>
<dbReference type="InterPro" id="IPR052348">
    <property type="entry name" value="Metallopeptidase_M50B"/>
</dbReference>
<evidence type="ECO:0000256" key="10">
    <source>
        <dbReference type="ARBA" id="ARBA00022989"/>
    </source>
</evidence>
<evidence type="ECO:0000256" key="1">
    <source>
        <dbReference type="ARBA" id="ARBA00001947"/>
    </source>
</evidence>
<dbReference type="AlphaFoldDB" id="A0A6S6T1Z2"/>
<name>A0A6S6T1Z2_9BACT</name>
<feature type="transmembrane region" description="Helical" evidence="13">
    <location>
        <begin position="57"/>
        <end position="79"/>
    </location>
</feature>
<comment type="cofactor">
    <cofactor evidence="1">
        <name>Zn(2+)</name>
        <dbReference type="ChEBI" id="CHEBI:29105"/>
    </cofactor>
</comment>
<feature type="domain" description="Peptidase M50" evidence="14">
    <location>
        <begin position="138"/>
        <end position="188"/>
    </location>
</feature>
<gene>
    <name evidence="15" type="ORF">HELGO_WM21472</name>
</gene>
<keyword evidence="8" id="KW-0378">Hydrolase</keyword>
<comment type="subcellular location">
    <subcellularLocation>
        <location evidence="2">Cell membrane</location>
        <topology evidence="2">Multi-pass membrane protein</topology>
    </subcellularLocation>
</comment>
<evidence type="ECO:0000256" key="9">
    <source>
        <dbReference type="ARBA" id="ARBA00022833"/>
    </source>
</evidence>
<sequence length="223" mass="24379">MEEIFAKGITIAIAVVALMIAIIGHEIMHGKVAYKYGDDTAKNAGRFSINPIVHIDLFGTIILPAILILSGSGILFGWAKPVPVNMSTVVRNGGHNAAIHVSLAGIIYNFLLATFVIAVMLVLVKAEVLTTGIFSELLVKFLGSLFMINIVLGVFNLFPIPPLDGSKVVLHLAMKKGYYKVSNFIYKYENYGMIILLGIMFLAPDIIFVPIQYILGFIYGIIF</sequence>
<dbReference type="InterPro" id="IPR008915">
    <property type="entry name" value="Peptidase_M50"/>
</dbReference>
<dbReference type="InterPro" id="IPR044537">
    <property type="entry name" value="Rip2-like"/>
</dbReference>
<keyword evidence="4" id="KW-1003">Cell membrane</keyword>
<comment type="similarity">
    <text evidence="3">Belongs to the peptidase M50B family.</text>
</comment>
<accession>A0A6S6T1Z2</accession>
<reference evidence="15" key="1">
    <citation type="submission" date="2020-01" db="EMBL/GenBank/DDBJ databases">
        <authorList>
            <person name="Meier V. D."/>
            <person name="Meier V D."/>
        </authorList>
    </citation>
    <scope>NUCLEOTIDE SEQUENCE</scope>
    <source>
        <strain evidence="15">HLG_WM_MAG_12</strain>
    </source>
</reference>
<dbReference type="GO" id="GO:0006508">
    <property type="term" value="P:proteolysis"/>
    <property type="evidence" value="ECO:0007669"/>
    <property type="project" value="UniProtKB-KW"/>
</dbReference>